<dbReference type="PRINTS" id="PR00080">
    <property type="entry name" value="SDRFAMILY"/>
</dbReference>
<dbReference type="GO" id="GO:0016616">
    <property type="term" value="F:oxidoreductase activity, acting on the CH-OH group of donors, NAD or NADP as acceptor"/>
    <property type="evidence" value="ECO:0007669"/>
    <property type="project" value="TreeGrafter"/>
</dbReference>
<dbReference type="AlphaFoldDB" id="A0A917MH97"/>
<proteinExistence type="inferred from homology"/>
<dbReference type="PANTHER" id="PTHR42760:SF133">
    <property type="entry name" value="3-OXOACYL-[ACYL-CARRIER-PROTEIN] REDUCTASE"/>
    <property type="match status" value="1"/>
</dbReference>
<organism evidence="3 4">
    <name type="scientific">Alsobacter metallidurans</name>
    <dbReference type="NCBI Taxonomy" id="340221"/>
    <lineage>
        <taxon>Bacteria</taxon>
        <taxon>Pseudomonadati</taxon>
        <taxon>Pseudomonadota</taxon>
        <taxon>Alphaproteobacteria</taxon>
        <taxon>Hyphomicrobiales</taxon>
        <taxon>Alsobacteraceae</taxon>
        <taxon>Alsobacter</taxon>
    </lineage>
</organism>
<gene>
    <name evidence="3" type="ORF">GCM10007036_15660</name>
</gene>
<dbReference type="FunFam" id="3.40.50.720:FF:000084">
    <property type="entry name" value="Short-chain dehydrogenase reductase"/>
    <property type="match status" value="1"/>
</dbReference>
<dbReference type="InterPro" id="IPR036291">
    <property type="entry name" value="NAD(P)-bd_dom_sf"/>
</dbReference>
<comment type="caution">
    <text evidence="3">The sequence shown here is derived from an EMBL/GenBank/DDBJ whole genome shotgun (WGS) entry which is preliminary data.</text>
</comment>
<protein>
    <submittedName>
        <fullName evidence="3">Short-chain dehydrogenase</fullName>
    </submittedName>
</protein>
<name>A0A917MH97_9HYPH</name>
<dbReference type="RefSeq" id="WP_188517087.1">
    <property type="nucleotide sequence ID" value="NZ_BMES01000001.1"/>
</dbReference>
<dbReference type="EMBL" id="BMES01000001">
    <property type="protein sequence ID" value="GGH15564.1"/>
    <property type="molecule type" value="Genomic_DNA"/>
</dbReference>
<dbReference type="Proteomes" id="UP000603912">
    <property type="component" value="Unassembled WGS sequence"/>
</dbReference>
<sequence length="275" mass="28682">MRAKGGYRQLFDLSGKVAVVTGGAGIIGQEIVAALADHGAAVAVVDLDEGKAKAVAAELAATYEVCTLGVGVDVADKASVVAMADAVERELGPIDVLHNNAAGKGASLDAFFEPLETFDLDTWRAIMAVNLDGMFLVAQAVGSRMAQRGRGSIIQTASIYGAMGPDQRIYEGSEYLGRPINTPPIYSASKAGVIGLTRYLAAYWGKAGVRVNTLTPGGVESGQNERFSRQYGARVPMGRMALAHEMTGAVVYLASDASSYVTGQNLFVDGGLSAW</sequence>
<reference evidence="3" key="2">
    <citation type="submission" date="2020-09" db="EMBL/GenBank/DDBJ databases">
        <authorList>
            <person name="Sun Q."/>
            <person name="Zhou Y."/>
        </authorList>
    </citation>
    <scope>NUCLEOTIDE SEQUENCE</scope>
    <source>
        <strain evidence="3">CGMCC 1.12214</strain>
    </source>
</reference>
<dbReference type="Pfam" id="PF13561">
    <property type="entry name" value="adh_short_C2"/>
    <property type="match status" value="1"/>
</dbReference>
<comment type="similarity">
    <text evidence="1">Belongs to the short-chain dehydrogenases/reductases (SDR) family.</text>
</comment>
<dbReference type="PRINTS" id="PR00081">
    <property type="entry name" value="GDHRDH"/>
</dbReference>
<evidence type="ECO:0000313" key="3">
    <source>
        <dbReference type="EMBL" id="GGH15564.1"/>
    </source>
</evidence>
<evidence type="ECO:0000313" key="4">
    <source>
        <dbReference type="Proteomes" id="UP000603912"/>
    </source>
</evidence>
<accession>A0A917MH97</accession>
<dbReference type="Gene3D" id="3.40.50.720">
    <property type="entry name" value="NAD(P)-binding Rossmann-like Domain"/>
    <property type="match status" value="1"/>
</dbReference>
<evidence type="ECO:0000256" key="2">
    <source>
        <dbReference type="ARBA" id="ARBA00023002"/>
    </source>
</evidence>
<reference evidence="3" key="1">
    <citation type="journal article" date="2014" name="Int. J. Syst. Evol. Microbiol.">
        <title>Complete genome sequence of Corynebacterium casei LMG S-19264T (=DSM 44701T), isolated from a smear-ripened cheese.</title>
        <authorList>
            <consortium name="US DOE Joint Genome Institute (JGI-PGF)"/>
            <person name="Walter F."/>
            <person name="Albersmeier A."/>
            <person name="Kalinowski J."/>
            <person name="Ruckert C."/>
        </authorList>
    </citation>
    <scope>NUCLEOTIDE SEQUENCE</scope>
    <source>
        <strain evidence="3">CGMCC 1.12214</strain>
    </source>
</reference>
<dbReference type="PANTHER" id="PTHR42760">
    <property type="entry name" value="SHORT-CHAIN DEHYDROGENASES/REDUCTASES FAMILY MEMBER"/>
    <property type="match status" value="1"/>
</dbReference>
<keyword evidence="4" id="KW-1185">Reference proteome</keyword>
<dbReference type="InterPro" id="IPR002347">
    <property type="entry name" value="SDR_fam"/>
</dbReference>
<evidence type="ECO:0000256" key="1">
    <source>
        <dbReference type="ARBA" id="ARBA00006484"/>
    </source>
</evidence>
<dbReference type="SUPFAM" id="SSF51735">
    <property type="entry name" value="NAD(P)-binding Rossmann-fold domains"/>
    <property type="match status" value="1"/>
</dbReference>
<keyword evidence="2" id="KW-0560">Oxidoreductase</keyword>